<dbReference type="AlphaFoldDB" id="A0A2P4X9H0"/>
<evidence type="ECO:0000313" key="2">
    <source>
        <dbReference type="Proteomes" id="UP000237271"/>
    </source>
</evidence>
<keyword evidence="2" id="KW-1185">Reference proteome</keyword>
<dbReference type="Proteomes" id="UP000237271">
    <property type="component" value="Unassembled WGS sequence"/>
</dbReference>
<proteinExistence type="predicted"/>
<gene>
    <name evidence="1" type="ORF">PHPALM_28673</name>
</gene>
<sequence length="143" mass="16114">MQPQIDRRGWRTGGTQVKKPRCDQTRRTCESIEETGPVIAPCLGDPPGRKGYRWKDPISVEAPLKPDVKFTVQAAGDTEQKDNQLLAANSWVTRRSSRVGYYRRSADFILWFVYTMGETSFSLAIGDVSTNSEKTADINKLLM</sequence>
<organism evidence="1 2">
    <name type="scientific">Phytophthora palmivora</name>
    <dbReference type="NCBI Taxonomy" id="4796"/>
    <lineage>
        <taxon>Eukaryota</taxon>
        <taxon>Sar</taxon>
        <taxon>Stramenopiles</taxon>
        <taxon>Oomycota</taxon>
        <taxon>Peronosporomycetes</taxon>
        <taxon>Peronosporales</taxon>
        <taxon>Peronosporaceae</taxon>
        <taxon>Phytophthora</taxon>
    </lineage>
</organism>
<evidence type="ECO:0000313" key="1">
    <source>
        <dbReference type="EMBL" id="POM62202.1"/>
    </source>
</evidence>
<comment type="caution">
    <text evidence="1">The sequence shown here is derived from an EMBL/GenBank/DDBJ whole genome shotgun (WGS) entry which is preliminary data.</text>
</comment>
<accession>A0A2P4X9H0</accession>
<dbReference type="EMBL" id="NCKW01015634">
    <property type="protein sequence ID" value="POM62202.1"/>
    <property type="molecule type" value="Genomic_DNA"/>
</dbReference>
<protein>
    <submittedName>
        <fullName evidence="1">Uncharacterized protein</fullName>
    </submittedName>
</protein>
<reference evidence="1 2" key="1">
    <citation type="journal article" date="2017" name="Genome Biol. Evol.">
        <title>Phytophthora megakarya and P. palmivora, closely related causal agents of cacao black pod rot, underwent increases in genome sizes and gene numbers by different mechanisms.</title>
        <authorList>
            <person name="Ali S.S."/>
            <person name="Shao J."/>
            <person name="Lary D.J."/>
            <person name="Kronmiller B."/>
            <person name="Shen D."/>
            <person name="Strem M.D."/>
            <person name="Amoako-Attah I."/>
            <person name="Akrofi A.Y."/>
            <person name="Begoude B.A."/>
            <person name="Ten Hoopen G.M."/>
            <person name="Coulibaly K."/>
            <person name="Kebe B.I."/>
            <person name="Melnick R.L."/>
            <person name="Guiltinan M.J."/>
            <person name="Tyler B.M."/>
            <person name="Meinhardt L.W."/>
            <person name="Bailey B.A."/>
        </authorList>
    </citation>
    <scope>NUCLEOTIDE SEQUENCE [LARGE SCALE GENOMIC DNA]</scope>
    <source>
        <strain evidence="2">sbr112.9</strain>
    </source>
</reference>
<name>A0A2P4X9H0_9STRA</name>